<dbReference type="Proteomes" id="UP000250266">
    <property type="component" value="Unassembled WGS sequence"/>
</dbReference>
<evidence type="ECO:0000313" key="1">
    <source>
        <dbReference type="EMBL" id="OCK85760.1"/>
    </source>
</evidence>
<dbReference type="AlphaFoldDB" id="A0A8E2JK87"/>
<reference evidence="1 2" key="1">
    <citation type="journal article" date="2016" name="Nat. Commun.">
        <title>Ectomycorrhizal ecology is imprinted in the genome of the dominant symbiotic fungus Cenococcum geophilum.</title>
        <authorList>
            <consortium name="DOE Joint Genome Institute"/>
            <person name="Peter M."/>
            <person name="Kohler A."/>
            <person name="Ohm R.A."/>
            <person name="Kuo A."/>
            <person name="Krutzmann J."/>
            <person name="Morin E."/>
            <person name="Arend M."/>
            <person name="Barry K.W."/>
            <person name="Binder M."/>
            <person name="Choi C."/>
            <person name="Clum A."/>
            <person name="Copeland A."/>
            <person name="Grisel N."/>
            <person name="Haridas S."/>
            <person name="Kipfer T."/>
            <person name="LaButti K."/>
            <person name="Lindquist E."/>
            <person name="Lipzen A."/>
            <person name="Maire R."/>
            <person name="Meier B."/>
            <person name="Mihaltcheva S."/>
            <person name="Molinier V."/>
            <person name="Murat C."/>
            <person name="Poggeler S."/>
            <person name="Quandt C.A."/>
            <person name="Sperisen C."/>
            <person name="Tritt A."/>
            <person name="Tisserant E."/>
            <person name="Crous P.W."/>
            <person name="Henrissat B."/>
            <person name="Nehls U."/>
            <person name="Egli S."/>
            <person name="Spatafora J.W."/>
            <person name="Grigoriev I.V."/>
            <person name="Martin F.M."/>
        </authorList>
    </citation>
    <scope>NUCLEOTIDE SEQUENCE [LARGE SCALE GENOMIC DNA]</scope>
    <source>
        <strain evidence="1 2">CBS 459.81</strain>
    </source>
</reference>
<gene>
    <name evidence="1" type="ORF">K432DRAFT_286150</name>
</gene>
<sequence length="65" mass="7147">DIYTNRNFRSFDGLRNILELCKVPSTPLYPVASIILLFPFGTWSTGFPSILHSGAVAALLDEAYG</sequence>
<dbReference type="OrthoDB" id="506431at2759"/>
<protein>
    <submittedName>
        <fullName evidence="1">Uncharacterized protein</fullName>
    </submittedName>
</protein>
<organism evidence="1 2">
    <name type="scientific">Lepidopterella palustris CBS 459.81</name>
    <dbReference type="NCBI Taxonomy" id="1314670"/>
    <lineage>
        <taxon>Eukaryota</taxon>
        <taxon>Fungi</taxon>
        <taxon>Dikarya</taxon>
        <taxon>Ascomycota</taxon>
        <taxon>Pezizomycotina</taxon>
        <taxon>Dothideomycetes</taxon>
        <taxon>Pleosporomycetidae</taxon>
        <taxon>Mytilinidiales</taxon>
        <taxon>Argynnaceae</taxon>
        <taxon>Lepidopterella</taxon>
    </lineage>
</organism>
<evidence type="ECO:0000313" key="2">
    <source>
        <dbReference type="Proteomes" id="UP000250266"/>
    </source>
</evidence>
<proteinExistence type="predicted"/>
<accession>A0A8E2JK87</accession>
<feature type="non-terminal residue" evidence="1">
    <location>
        <position position="1"/>
    </location>
</feature>
<dbReference type="Gene3D" id="3.10.129.10">
    <property type="entry name" value="Hotdog Thioesterase"/>
    <property type="match status" value="1"/>
</dbReference>
<keyword evidence="2" id="KW-1185">Reference proteome</keyword>
<dbReference type="EMBL" id="KV744814">
    <property type="protein sequence ID" value="OCK85760.1"/>
    <property type="molecule type" value="Genomic_DNA"/>
</dbReference>
<name>A0A8E2JK87_9PEZI</name>